<dbReference type="AlphaFoldDB" id="A2EJG1"/>
<dbReference type="STRING" id="5722.A2EJG1"/>
<dbReference type="PANTHER" id="PTHR22957">
    <property type="entry name" value="TBC1 DOMAIN FAMILY MEMBER GTPASE-ACTIVATING PROTEIN"/>
    <property type="match status" value="1"/>
</dbReference>
<dbReference type="SMR" id="A2EJG1"/>
<dbReference type="Pfam" id="PF00566">
    <property type="entry name" value="RabGAP-TBC"/>
    <property type="match status" value="1"/>
</dbReference>
<dbReference type="PANTHER" id="PTHR22957:SF661">
    <property type="entry name" value="GH16847P"/>
    <property type="match status" value="1"/>
</dbReference>
<accession>A2EJG1</accession>
<dbReference type="VEuPathDB" id="TrichDB:TVAGG3_0389710"/>
<dbReference type="Proteomes" id="UP000001542">
    <property type="component" value="Unassembled WGS sequence"/>
</dbReference>
<name>A2EJG1_TRIV3</name>
<dbReference type="VEuPathDB" id="TrichDB:TVAG_050330"/>
<dbReference type="eggNOG" id="KOG2197">
    <property type="taxonomic scope" value="Eukaryota"/>
</dbReference>
<dbReference type="Gene3D" id="1.10.8.270">
    <property type="entry name" value="putative rabgap domain of human tbc1 domain family member 14 like domains"/>
    <property type="match status" value="1"/>
</dbReference>
<gene>
    <name evidence="2" type="ORF">TVAG_050330</name>
</gene>
<protein>
    <recommendedName>
        <fullName evidence="1">Rab-GAP TBC domain-containing protein</fullName>
    </recommendedName>
</protein>
<dbReference type="OrthoDB" id="5849256at2759"/>
<dbReference type="InterPro" id="IPR000195">
    <property type="entry name" value="Rab-GAP-TBC_dom"/>
</dbReference>
<evidence type="ECO:0000313" key="3">
    <source>
        <dbReference type="Proteomes" id="UP000001542"/>
    </source>
</evidence>
<sequence>MSEPRITIAILEDVTEQLSPTSSVRGNITLCSVGEAFQLYFTLLENSSKSWVVNAMIDPSSLESNNWVAGQQFLINILSVEFFTLSSDPLRFIISPKGKENREFIINQSHGTNFTEFLEQIIIHGIALPTAKLNLSLEVYSHTYKSLFPFHPLHLSITYDSHIENLFNNITEFASNVIMQYEAMNAIPSDLLVAIASFAVSDGQRAINRIIVPKYKRLTADDLKTLYDSEGRFLDFELLKKRISNSGLDSNCLPELLPFLTGIYQPHSTFAEREEIKKDLIKQYKMLQVQYNQMSKEQKENNNLFFPLSIVIRNDVHRTDRELKAFRNDKGEGLKILSELLNCYLLYRPDVSYLQGMNDLIVPFLHAYIPDWDENGTPLCDNLVDKLAMVFWTYDGMINSLGHDYFLPNLTKMCRTVTNTAVKVIKKFSPITYLFFKLSGNTDLVFTYSEYVLIYKRSFSDIWYLWLGMLCMENPKHALYLLTAAVIIKIFPGIAALPEWSMATMMGSYQANLSNVKTSDVIPLMLYLERFEKTDIYEEVDKTEIQPFNSTRFFKGGILPSN</sequence>
<reference evidence="2" key="2">
    <citation type="journal article" date="2007" name="Science">
        <title>Draft genome sequence of the sexually transmitted pathogen Trichomonas vaginalis.</title>
        <authorList>
            <person name="Carlton J.M."/>
            <person name="Hirt R.P."/>
            <person name="Silva J.C."/>
            <person name="Delcher A.L."/>
            <person name="Schatz M."/>
            <person name="Zhao Q."/>
            <person name="Wortman J.R."/>
            <person name="Bidwell S.L."/>
            <person name="Alsmark U.C.M."/>
            <person name="Besteiro S."/>
            <person name="Sicheritz-Ponten T."/>
            <person name="Noel C.J."/>
            <person name="Dacks J.B."/>
            <person name="Foster P.G."/>
            <person name="Simillion C."/>
            <person name="Van de Peer Y."/>
            <person name="Miranda-Saavedra D."/>
            <person name="Barton G.J."/>
            <person name="Westrop G.D."/>
            <person name="Mueller S."/>
            <person name="Dessi D."/>
            <person name="Fiori P.L."/>
            <person name="Ren Q."/>
            <person name="Paulsen I."/>
            <person name="Zhang H."/>
            <person name="Bastida-Corcuera F.D."/>
            <person name="Simoes-Barbosa A."/>
            <person name="Brown M.T."/>
            <person name="Hayes R.D."/>
            <person name="Mukherjee M."/>
            <person name="Okumura C.Y."/>
            <person name="Schneider R."/>
            <person name="Smith A.J."/>
            <person name="Vanacova S."/>
            <person name="Villalvazo M."/>
            <person name="Haas B.J."/>
            <person name="Pertea M."/>
            <person name="Feldblyum T.V."/>
            <person name="Utterback T.R."/>
            <person name="Shu C.L."/>
            <person name="Osoegawa K."/>
            <person name="de Jong P.J."/>
            <person name="Hrdy I."/>
            <person name="Horvathova L."/>
            <person name="Zubacova Z."/>
            <person name="Dolezal P."/>
            <person name="Malik S.B."/>
            <person name="Logsdon J.M. Jr."/>
            <person name="Henze K."/>
            <person name="Gupta A."/>
            <person name="Wang C.C."/>
            <person name="Dunne R.L."/>
            <person name="Upcroft J.A."/>
            <person name="Upcroft P."/>
            <person name="White O."/>
            <person name="Salzberg S.L."/>
            <person name="Tang P."/>
            <person name="Chiu C.-H."/>
            <person name="Lee Y.-S."/>
            <person name="Embley T.M."/>
            <person name="Coombs G.H."/>
            <person name="Mottram J.C."/>
            <person name="Tachezy J."/>
            <person name="Fraser-Liggett C.M."/>
            <person name="Johnson P.J."/>
        </authorList>
    </citation>
    <scope>NUCLEOTIDE SEQUENCE [LARGE SCALE GENOMIC DNA]</scope>
    <source>
        <strain evidence="2">G3</strain>
    </source>
</reference>
<keyword evidence="3" id="KW-1185">Reference proteome</keyword>
<dbReference type="PROSITE" id="PS50086">
    <property type="entry name" value="TBC_RABGAP"/>
    <property type="match status" value="1"/>
</dbReference>
<dbReference type="InParanoid" id="A2EJG1"/>
<dbReference type="SUPFAM" id="SSF47923">
    <property type="entry name" value="Ypt/Rab-GAP domain of gyp1p"/>
    <property type="match status" value="1"/>
</dbReference>
<dbReference type="SMART" id="SM00164">
    <property type="entry name" value="TBC"/>
    <property type="match status" value="1"/>
</dbReference>
<dbReference type="KEGG" id="tva:4765105"/>
<dbReference type="EMBL" id="DS113405">
    <property type="protein sequence ID" value="EAY07218.1"/>
    <property type="molecule type" value="Genomic_DNA"/>
</dbReference>
<evidence type="ECO:0000313" key="2">
    <source>
        <dbReference type="EMBL" id="EAY07218.1"/>
    </source>
</evidence>
<proteinExistence type="predicted"/>
<dbReference type="RefSeq" id="XP_001319441.1">
    <property type="nucleotide sequence ID" value="XM_001319406.1"/>
</dbReference>
<dbReference type="InterPro" id="IPR035969">
    <property type="entry name" value="Rab-GAP_TBC_sf"/>
</dbReference>
<reference evidence="2" key="1">
    <citation type="submission" date="2006-10" db="EMBL/GenBank/DDBJ databases">
        <authorList>
            <person name="Amadeo P."/>
            <person name="Zhao Q."/>
            <person name="Wortman J."/>
            <person name="Fraser-Liggett C."/>
            <person name="Carlton J."/>
        </authorList>
    </citation>
    <scope>NUCLEOTIDE SEQUENCE</scope>
    <source>
        <strain evidence="2">G3</strain>
    </source>
</reference>
<organism evidence="2 3">
    <name type="scientific">Trichomonas vaginalis (strain ATCC PRA-98 / G3)</name>
    <dbReference type="NCBI Taxonomy" id="412133"/>
    <lineage>
        <taxon>Eukaryota</taxon>
        <taxon>Metamonada</taxon>
        <taxon>Parabasalia</taxon>
        <taxon>Trichomonadida</taxon>
        <taxon>Trichomonadidae</taxon>
        <taxon>Trichomonas</taxon>
    </lineage>
</organism>
<dbReference type="GO" id="GO:0005096">
    <property type="term" value="F:GTPase activator activity"/>
    <property type="evidence" value="ECO:0000318"/>
    <property type="project" value="GO_Central"/>
</dbReference>
<evidence type="ECO:0000259" key="1">
    <source>
        <dbReference type="PROSITE" id="PS50086"/>
    </source>
</evidence>
<feature type="domain" description="Rab-GAP TBC" evidence="1">
    <location>
        <begin position="247"/>
        <end position="475"/>
    </location>
</feature>